<proteinExistence type="predicted"/>
<evidence type="ECO:0008006" key="3">
    <source>
        <dbReference type="Google" id="ProtNLM"/>
    </source>
</evidence>
<gene>
    <name evidence="1" type="ORF">EP47_06710</name>
</gene>
<comment type="caution">
    <text evidence="1">The sequence shown here is derived from an EMBL/GenBank/DDBJ whole genome shotgun (WGS) entry which is preliminary data.</text>
</comment>
<organism evidence="1 2">
    <name type="scientific">Legionella norrlandica</name>
    <dbReference type="NCBI Taxonomy" id="1498499"/>
    <lineage>
        <taxon>Bacteria</taxon>
        <taxon>Pseudomonadati</taxon>
        <taxon>Pseudomonadota</taxon>
        <taxon>Gammaproteobacteria</taxon>
        <taxon>Legionellales</taxon>
        <taxon>Legionellaceae</taxon>
        <taxon>Legionella</taxon>
    </lineage>
</organism>
<dbReference type="EMBL" id="JNCF01000023">
    <property type="protein sequence ID" value="KGP63166.1"/>
    <property type="molecule type" value="Genomic_DNA"/>
</dbReference>
<keyword evidence="2" id="KW-1185">Reference proteome</keyword>
<dbReference type="OrthoDB" id="5648361at2"/>
<dbReference type="STRING" id="1498499.EP47_06710"/>
<protein>
    <recommendedName>
        <fullName evidence="3">Periplasmic protein</fullName>
    </recommendedName>
</protein>
<dbReference type="AlphaFoldDB" id="A0A0A2STW3"/>
<dbReference type="RefSeq" id="WP_035889484.1">
    <property type="nucleotide sequence ID" value="NZ_JNCF01000023.1"/>
</dbReference>
<sequence length="148" mass="16644">MFLRLFFVSLFTLINTSLWAFTCIYTLAKDSCWTEYNVTVDVIDELTSKTLLTVTAPKGKPWARGTFNCEPAQGLRYVAQFSPVFWENDAGKTYPGLRNWYLPAKINPGDLAWTIPICYPSDFAQVPFPPKAGGNCQCDFDSIPAPKL</sequence>
<name>A0A0A2STW3_9GAMM</name>
<evidence type="ECO:0000313" key="2">
    <source>
        <dbReference type="Proteomes" id="UP000054422"/>
    </source>
</evidence>
<dbReference type="Proteomes" id="UP000054422">
    <property type="component" value="Unassembled WGS sequence"/>
</dbReference>
<reference evidence="1 2" key="1">
    <citation type="submission" date="2014-05" db="EMBL/GenBank/DDBJ databases">
        <authorList>
            <person name="Rizzardi K."/>
            <person name="Winiecka-Krusnell J."/>
            <person name="Ramliden M."/>
            <person name="Alm E."/>
            <person name="Andersson S."/>
            <person name="Byfors S."/>
        </authorList>
    </citation>
    <scope>NUCLEOTIDE SEQUENCE [LARGE SCALE GENOMIC DNA]</scope>
    <source>
        <strain evidence="1 2">LEGN</strain>
    </source>
</reference>
<evidence type="ECO:0000313" key="1">
    <source>
        <dbReference type="EMBL" id="KGP63166.1"/>
    </source>
</evidence>
<accession>A0A0A2STW3</accession>